<dbReference type="PROSITE" id="PS51005">
    <property type="entry name" value="NAC"/>
    <property type="match status" value="1"/>
</dbReference>
<feature type="domain" description="Jacalin-type lectin" evidence="7">
    <location>
        <begin position="181"/>
        <end position="316"/>
    </location>
</feature>
<dbReference type="InterPro" id="IPR003441">
    <property type="entry name" value="NAC-dom"/>
</dbReference>
<proteinExistence type="predicted"/>
<keyword evidence="2" id="KW-0805">Transcription regulation</keyword>
<dbReference type="SUPFAM" id="SSF101941">
    <property type="entry name" value="NAC domain"/>
    <property type="match status" value="1"/>
</dbReference>
<dbReference type="Gramene" id="BGIOSGA036980-TA">
    <property type="protein sequence ID" value="BGIOSGA036980-PA"/>
    <property type="gene ID" value="BGIOSGA036980"/>
</dbReference>
<evidence type="ECO:0000256" key="5">
    <source>
        <dbReference type="ARBA" id="ARBA00023242"/>
    </source>
</evidence>
<dbReference type="InterPro" id="IPR036093">
    <property type="entry name" value="NAC_dom_sf"/>
</dbReference>
<evidence type="ECO:0000256" key="4">
    <source>
        <dbReference type="ARBA" id="ARBA00023163"/>
    </source>
</evidence>
<name>A2ZI09_ORYSI</name>
<evidence type="ECO:0000259" key="6">
    <source>
        <dbReference type="PROSITE" id="PS51005"/>
    </source>
</evidence>
<dbReference type="Pfam" id="PF02365">
    <property type="entry name" value="NAM"/>
    <property type="match status" value="1"/>
</dbReference>
<evidence type="ECO:0000259" key="7">
    <source>
        <dbReference type="PROSITE" id="PS51752"/>
    </source>
</evidence>
<keyword evidence="1" id="KW-0430">Lectin</keyword>
<dbReference type="Pfam" id="PF01419">
    <property type="entry name" value="Jacalin"/>
    <property type="match status" value="1"/>
</dbReference>
<dbReference type="InterPro" id="IPR001229">
    <property type="entry name" value="Jacalin-like_lectin_dom"/>
</dbReference>
<dbReference type="Gene3D" id="2.100.10.30">
    <property type="entry name" value="Jacalin-like lectin domain"/>
    <property type="match status" value="1"/>
</dbReference>
<dbReference type="Proteomes" id="UP000007015">
    <property type="component" value="Chromosome 12"/>
</dbReference>
<dbReference type="Gene3D" id="2.170.150.80">
    <property type="entry name" value="NAC domain"/>
    <property type="match status" value="1"/>
</dbReference>
<keyword evidence="3" id="KW-0238">DNA-binding</keyword>
<dbReference type="InterPro" id="IPR036404">
    <property type="entry name" value="Jacalin-like_lectin_dom_sf"/>
</dbReference>
<evidence type="ECO:0000313" key="9">
    <source>
        <dbReference type="Proteomes" id="UP000007015"/>
    </source>
</evidence>
<dbReference type="HOGENOM" id="CLU_881061_0_0_1"/>
<gene>
    <name evidence="8" type="ORF">OsI_37448</name>
</gene>
<reference evidence="8 9" key="1">
    <citation type="journal article" date="2005" name="PLoS Biol.">
        <title>The genomes of Oryza sativa: a history of duplications.</title>
        <authorList>
            <person name="Yu J."/>
            <person name="Wang J."/>
            <person name="Lin W."/>
            <person name="Li S."/>
            <person name="Li H."/>
            <person name="Zhou J."/>
            <person name="Ni P."/>
            <person name="Dong W."/>
            <person name="Hu S."/>
            <person name="Zeng C."/>
            <person name="Zhang J."/>
            <person name="Zhang Y."/>
            <person name="Li R."/>
            <person name="Xu Z."/>
            <person name="Li S."/>
            <person name="Li X."/>
            <person name="Zheng H."/>
            <person name="Cong L."/>
            <person name="Lin L."/>
            <person name="Yin J."/>
            <person name="Geng J."/>
            <person name="Li G."/>
            <person name="Shi J."/>
            <person name="Liu J."/>
            <person name="Lv H."/>
            <person name="Li J."/>
            <person name="Wang J."/>
            <person name="Deng Y."/>
            <person name="Ran L."/>
            <person name="Shi X."/>
            <person name="Wang X."/>
            <person name="Wu Q."/>
            <person name="Li C."/>
            <person name="Ren X."/>
            <person name="Wang J."/>
            <person name="Wang X."/>
            <person name="Li D."/>
            <person name="Liu D."/>
            <person name="Zhang X."/>
            <person name="Ji Z."/>
            <person name="Zhao W."/>
            <person name="Sun Y."/>
            <person name="Zhang Z."/>
            <person name="Bao J."/>
            <person name="Han Y."/>
            <person name="Dong L."/>
            <person name="Ji J."/>
            <person name="Chen P."/>
            <person name="Wu S."/>
            <person name="Liu J."/>
            <person name="Xiao Y."/>
            <person name="Bu D."/>
            <person name="Tan J."/>
            <person name="Yang L."/>
            <person name="Ye C."/>
            <person name="Zhang J."/>
            <person name="Xu J."/>
            <person name="Zhou Y."/>
            <person name="Yu Y."/>
            <person name="Zhang B."/>
            <person name="Zhuang S."/>
            <person name="Wei H."/>
            <person name="Liu B."/>
            <person name="Lei M."/>
            <person name="Yu H."/>
            <person name="Li Y."/>
            <person name="Xu H."/>
            <person name="Wei S."/>
            <person name="He X."/>
            <person name="Fang L."/>
            <person name="Zhang Z."/>
            <person name="Zhang Y."/>
            <person name="Huang X."/>
            <person name="Su Z."/>
            <person name="Tong W."/>
            <person name="Li J."/>
            <person name="Tong Z."/>
            <person name="Li S."/>
            <person name="Ye J."/>
            <person name="Wang L."/>
            <person name="Fang L."/>
            <person name="Lei T."/>
            <person name="Chen C."/>
            <person name="Chen H."/>
            <person name="Xu Z."/>
            <person name="Li H."/>
            <person name="Huang H."/>
            <person name="Zhang F."/>
            <person name="Xu H."/>
            <person name="Li N."/>
            <person name="Zhao C."/>
            <person name="Li S."/>
            <person name="Dong L."/>
            <person name="Huang Y."/>
            <person name="Li L."/>
            <person name="Xi Y."/>
            <person name="Qi Q."/>
            <person name="Li W."/>
            <person name="Zhang B."/>
            <person name="Hu W."/>
            <person name="Zhang Y."/>
            <person name="Tian X."/>
            <person name="Jiao Y."/>
            <person name="Liang X."/>
            <person name="Jin J."/>
            <person name="Gao L."/>
            <person name="Zheng W."/>
            <person name="Hao B."/>
            <person name="Liu S."/>
            <person name="Wang W."/>
            <person name="Yuan L."/>
            <person name="Cao M."/>
            <person name="McDermott J."/>
            <person name="Samudrala R."/>
            <person name="Wang J."/>
            <person name="Wong G.K."/>
            <person name="Yang H."/>
        </authorList>
    </citation>
    <scope>NUCLEOTIDE SEQUENCE [LARGE SCALE GENOMIC DNA]</scope>
    <source>
        <strain evidence="9">cv. 93-11</strain>
    </source>
</reference>
<dbReference type="SMART" id="SM00915">
    <property type="entry name" value="Jacalin"/>
    <property type="match status" value="1"/>
</dbReference>
<dbReference type="STRING" id="39946.A2ZI09"/>
<accession>A2ZI09</accession>
<keyword evidence="9" id="KW-1185">Reference proteome</keyword>
<dbReference type="GO" id="GO:0030246">
    <property type="term" value="F:carbohydrate binding"/>
    <property type="evidence" value="ECO:0007669"/>
    <property type="project" value="UniProtKB-KW"/>
</dbReference>
<protein>
    <recommendedName>
        <fullName evidence="10">NAC domain-containing protein</fullName>
    </recommendedName>
</protein>
<dbReference type="PANTHER" id="PTHR46506">
    <property type="entry name" value="OS05G0143600 PROTEIN"/>
    <property type="match status" value="1"/>
</dbReference>
<keyword evidence="5" id="KW-0539">Nucleus</keyword>
<evidence type="ECO:0000313" key="8">
    <source>
        <dbReference type="EMBL" id="EAY82243.1"/>
    </source>
</evidence>
<dbReference type="InterPro" id="IPR033734">
    <property type="entry name" value="Jacalin-like_lectin_dom_plant"/>
</dbReference>
<feature type="domain" description="NAC" evidence="6">
    <location>
        <begin position="37"/>
        <end position="210"/>
    </location>
</feature>
<evidence type="ECO:0008006" key="10">
    <source>
        <dbReference type="Google" id="ProtNLM"/>
    </source>
</evidence>
<dbReference type="AlphaFoldDB" id="A2ZI09"/>
<organism evidence="8 9">
    <name type="scientific">Oryza sativa subsp. indica</name>
    <name type="common">Rice</name>
    <dbReference type="NCBI Taxonomy" id="39946"/>
    <lineage>
        <taxon>Eukaryota</taxon>
        <taxon>Viridiplantae</taxon>
        <taxon>Streptophyta</taxon>
        <taxon>Embryophyta</taxon>
        <taxon>Tracheophyta</taxon>
        <taxon>Spermatophyta</taxon>
        <taxon>Magnoliopsida</taxon>
        <taxon>Liliopsida</taxon>
        <taxon>Poales</taxon>
        <taxon>Poaceae</taxon>
        <taxon>BOP clade</taxon>
        <taxon>Oryzoideae</taxon>
        <taxon>Oryzeae</taxon>
        <taxon>Oryzinae</taxon>
        <taxon>Oryza</taxon>
        <taxon>Oryza sativa</taxon>
    </lineage>
</organism>
<dbReference type="GO" id="GO:0006355">
    <property type="term" value="P:regulation of DNA-templated transcription"/>
    <property type="evidence" value="ECO:0007669"/>
    <property type="project" value="InterPro"/>
</dbReference>
<keyword evidence="4" id="KW-0804">Transcription</keyword>
<evidence type="ECO:0000256" key="2">
    <source>
        <dbReference type="ARBA" id="ARBA00023015"/>
    </source>
</evidence>
<evidence type="ECO:0000256" key="1">
    <source>
        <dbReference type="ARBA" id="ARBA00022734"/>
    </source>
</evidence>
<dbReference type="SUPFAM" id="SSF51101">
    <property type="entry name" value="Mannose-binding lectins"/>
    <property type="match status" value="1"/>
</dbReference>
<dbReference type="CDD" id="cd09612">
    <property type="entry name" value="Jacalin"/>
    <property type="match status" value="1"/>
</dbReference>
<evidence type="ECO:0000256" key="3">
    <source>
        <dbReference type="ARBA" id="ARBA00023125"/>
    </source>
</evidence>
<dbReference type="GO" id="GO:0003677">
    <property type="term" value="F:DNA binding"/>
    <property type="evidence" value="ECO:0007669"/>
    <property type="project" value="UniProtKB-KW"/>
</dbReference>
<dbReference type="PROSITE" id="PS51752">
    <property type="entry name" value="JACALIN_LECTIN"/>
    <property type="match status" value="1"/>
</dbReference>
<dbReference type="EMBL" id="CM000137">
    <property type="protein sequence ID" value="EAY82243.1"/>
    <property type="molecule type" value="Genomic_DNA"/>
</dbReference>
<sequence length="316" mass="34686">MNPTIENGGSGGDGSAAAAAAEGSAIWKSELVPQLQLPPGYHFVPTDEELVDFYLRGKIEGRDPPRRFISEENIMRYDPQKLIEKYKGYGEDRWYFFMVREPSKTKKKDEPNRKVVVDGVEEGSWSATGSVVQIHSTKETNRKAIIGSKRVLTYKSARSAENDMWSMHEYVLAGKSQQSHPTKVGPWGGTGGTPHDIPIAPQRLESITIRHGWTIDSMSFSYIDQTGQWRSVGPWGSSSGGDTTTLGLSEYVMEMSGTYGAYNSNVVVMSLRVATNLRAYGPFGRAEGTSFTASGRVVGFFGRSGELLDSIGVYTA</sequence>